<gene>
    <name evidence="1" type="ORF">MANES_13G104850v8</name>
</gene>
<dbReference type="Proteomes" id="UP000091857">
    <property type="component" value="Chromosome 13"/>
</dbReference>
<evidence type="ECO:0000313" key="1">
    <source>
        <dbReference type="EMBL" id="KAG8641087.1"/>
    </source>
</evidence>
<reference evidence="2" key="1">
    <citation type="journal article" date="2016" name="Nat. Biotechnol.">
        <title>Sequencing wild and cultivated cassava and related species reveals extensive interspecific hybridization and genetic diversity.</title>
        <authorList>
            <person name="Bredeson J.V."/>
            <person name="Lyons J.B."/>
            <person name="Prochnik S.E."/>
            <person name="Wu G.A."/>
            <person name="Ha C.M."/>
            <person name="Edsinger-Gonzales E."/>
            <person name="Grimwood J."/>
            <person name="Schmutz J."/>
            <person name="Rabbi I.Y."/>
            <person name="Egesi C."/>
            <person name="Nauluvula P."/>
            <person name="Lebot V."/>
            <person name="Ndunguru J."/>
            <person name="Mkamilo G."/>
            <person name="Bart R.S."/>
            <person name="Setter T.L."/>
            <person name="Gleadow R.M."/>
            <person name="Kulakow P."/>
            <person name="Ferguson M.E."/>
            <person name="Rounsley S."/>
            <person name="Rokhsar D.S."/>
        </authorList>
    </citation>
    <scope>NUCLEOTIDE SEQUENCE [LARGE SCALE GENOMIC DNA]</scope>
    <source>
        <strain evidence="2">cv. AM560-2</strain>
    </source>
</reference>
<keyword evidence="2" id="KW-1185">Reference proteome</keyword>
<dbReference type="EMBL" id="CM004399">
    <property type="protein sequence ID" value="KAG8641087.1"/>
    <property type="molecule type" value="Genomic_DNA"/>
</dbReference>
<evidence type="ECO:0000313" key="2">
    <source>
        <dbReference type="Proteomes" id="UP000091857"/>
    </source>
</evidence>
<name>A0ACB7GL32_MANES</name>
<comment type="caution">
    <text evidence="1">The sequence shown here is derived from an EMBL/GenBank/DDBJ whole genome shotgun (WGS) entry which is preliminary data.</text>
</comment>
<organism evidence="1 2">
    <name type="scientific">Manihot esculenta</name>
    <name type="common">Cassava</name>
    <name type="synonym">Jatropha manihot</name>
    <dbReference type="NCBI Taxonomy" id="3983"/>
    <lineage>
        <taxon>Eukaryota</taxon>
        <taxon>Viridiplantae</taxon>
        <taxon>Streptophyta</taxon>
        <taxon>Embryophyta</taxon>
        <taxon>Tracheophyta</taxon>
        <taxon>Spermatophyta</taxon>
        <taxon>Magnoliopsida</taxon>
        <taxon>eudicotyledons</taxon>
        <taxon>Gunneridae</taxon>
        <taxon>Pentapetalae</taxon>
        <taxon>rosids</taxon>
        <taxon>fabids</taxon>
        <taxon>Malpighiales</taxon>
        <taxon>Euphorbiaceae</taxon>
        <taxon>Crotonoideae</taxon>
        <taxon>Manihoteae</taxon>
        <taxon>Manihot</taxon>
    </lineage>
</organism>
<proteinExistence type="predicted"/>
<protein>
    <submittedName>
        <fullName evidence="1">Uncharacterized protein</fullName>
    </submittedName>
</protein>
<accession>A0ACB7GL32</accession>
<sequence>MELLREEMKQNAVETKNCIMEEFRSILTGLMTDKVKGEATEEFVTDGATLGVRGKGILPTPRELLNQKQGSSSSGGNVVGAILGHLMDREGMQKYLPKIELITFDRKEPRVWVRKCVKHFEVYKVPNEEKVGIASLFLIDRVMLGVTIRLWIEGHMLGKILRENCV</sequence>